<keyword evidence="2 5" id="KW-0690">Ribosome biogenesis</keyword>
<dbReference type="InterPro" id="IPR037027">
    <property type="entry name" value="YqgF/RNaseH-like_dom_sf"/>
</dbReference>
<comment type="subcellular location">
    <subcellularLocation>
        <location evidence="5">Cytoplasm</location>
    </subcellularLocation>
</comment>
<keyword evidence="4 5" id="KW-0378">Hydrolase</keyword>
<keyword evidence="3 5" id="KW-0540">Nuclease</keyword>
<comment type="similarity">
    <text evidence="5">Belongs to the YqgF HJR family.</text>
</comment>
<dbReference type="CDD" id="cd16964">
    <property type="entry name" value="YqgF"/>
    <property type="match status" value="1"/>
</dbReference>
<dbReference type="GO" id="GO:0016788">
    <property type="term" value="F:hydrolase activity, acting on ester bonds"/>
    <property type="evidence" value="ECO:0007669"/>
    <property type="project" value="UniProtKB-UniRule"/>
</dbReference>
<dbReference type="EMBL" id="CP008743">
    <property type="protein sequence ID" value="ARN84221.1"/>
    <property type="molecule type" value="Genomic_DNA"/>
</dbReference>
<comment type="function">
    <text evidence="5">Could be a nuclease involved in processing of the 5'-end of pre-16S rRNA.</text>
</comment>
<sequence length="147" mass="16590">MLKTSKNRLLGLDVGTKTIGLALSDISWKVATARETIERKKFKKDAETLFQLIDTNDVVACVIGFPINMDGSEGPRCQSIRQFAQNLLAIRDFPIVLWDERMSTMAVTRMMIEADLSRKRRDELVDKLAASYILQGALDFLGVLIKR</sequence>
<dbReference type="EC" id="3.1.-.-" evidence="5"/>
<protein>
    <recommendedName>
        <fullName evidence="5">Putative pre-16S rRNA nuclease</fullName>
        <ecNumber evidence="5">3.1.-.-</ecNumber>
    </recommendedName>
</protein>
<evidence type="ECO:0000313" key="7">
    <source>
        <dbReference type="EMBL" id="ARN84221.1"/>
    </source>
</evidence>
<dbReference type="GO" id="GO:0004518">
    <property type="term" value="F:nuclease activity"/>
    <property type="evidence" value="ECO:0007669"/>
    <property type="project" value="UniProtKB-KW"/>
</dbReference>
<dbReference type="InterPro" id="IPR012337">
    <property type="entry name" value="RNaseH-like_sf"/>
</dbReference>
<keyword evidence="1 5" id="KW-0963">Cytoplasm</keyword>
<reference evidence="7 8" key="1">
    <citation type="submission" date="2014-06" db="EMBL/GenBank/DDBJ databases">
        <title>The genome of the endonuclear symbiont Nucleicultrix amoebiphila.</title>
        <authorList>
            <person name="Schulz F."/>
            <person name="Horn M."/>
        </authorList>
    </citation>
    <scope>NUCLEOTIDE SEQUENCE [LARGE SCALE GENOMIC DNA]</scope>
    <source>
        <strain evidence="7 8">FS5</strain>
    </source>
</reference>
<dbReference type="InterPro" id="IPR006641">
    <property type="entry name" value="YqgF/RNaseH-like_dom"/>
</dbReference>
<dbReference type="InterPro" id="IPR005227">
    <property type="entry name" value="YqgF"/>
</dbReference>
<evidence type="ECO:0000256" key="1">
    <source>
        <dbReference type="ARBA" id="ARBA00022490"/>
    </source>
</evidence>
<organism evidence="7 8">
    <name type="scientific">Candidatus Nucleicultrix amoebiphila FS5</name>
    <dbReference type="NCBI Taxonomy" id="1414854"/>
    <lineage>
        <taxon>Bacteria</taxon>
        <taxon>Pseudomonadati</taxon>
        <taxon>Pseudomonadota</taxon>
        <taxon>Alphaproteobacteria</taxon>
        <taxon>Holosporales</taxon>
        <taxon>Candidatus Nucleicultricaceae</taxon>
        <taxon>Candidatus Nucleicultrix</taxon>
    </lineage>
</organism>
<evidence type="ECO:0000313" key="8">
    <source>
        <dbReference type="Proteomes" id="UP000237351"/>
    </source>
</evidence>
<gene>
    <name evidence="7" type="ORF">GQ61_01440</name>
</gene>
<dbReference type="HAMAP" id="MF_00651">
    <property type="entry name" value="Nuclease_YqgF"/>
    <property type="match status" value="1"/>
</dbReference>
<name>A0A1W6N396_9PROT</name>
<dbReference type="SMART" id="SM00732">
    <property type="entry name" value="YqgFc"/>
    <property type="match status" value="1"/>
</dbReference>
<dbReference type="Proteomes" id="UP000237351">
    <property type="component" value="Chromosome"/>
</dbReference>
<dbReference type="AlphaFoldDB" id="A0A1W6N396"/>
<evidence type="ECO:0000259" key="6">
    <source>
        <dbReference type="SMART" id="SM00732"/>
    </source>
</evidence>
<evidence type="ECO:0000256" key="4">
    <source>
        <dbReference type="ARBA" id="ARBA00022801"/>
    </source>
</evidence>
<accession>A0A1W6N396</accession>
<dbReference type="GO" id="GO:0005829">
    <property type="term" value="C:cytosol"/>
    <property type="evidence" value="ECO:0007669"/>
    <property type="project" value="TreeGrafter"/>
</dbReference>
<feature type="domain" description="YqgF/RNase H-like" evidence="6">
    <location>
        <begin position="7"/>
        <end position="107"/>
    </location>
</feature>
<dbReference type="PANTHER" id="PTHR33317">
    <property type="entry name" value="POLYNUCLEOTIDYL TRANSFERASE, RIBONUCLEASE H-LIKE SUPERFAMILY PROTEIN"/>
    <property type="match status" value="1"/>
</dbReference>
<dbReference type="KEGG" id="naf:GQ61_01440"/>
<dbReference type="GO" id="GO:0000967">
    <property type="term" value="P:rRNA 5'-end processing"/>
    <property type="evidence" value="ECO:0007669"/>
    <property type="project" value="UniProtKB-UniRule"/>
</dbReference>
<evidence type="ECO:0000256" key="3">
    <source>
        <dbReference type="ARBA" id="ARBA00022722"/>
    </source>
</evidence>
<dbReference type="SUPFAM" id="SSF53098">
    <property type="entry name" value="Ribonuclease H-like"/>
    <property type="match status" value="1"/>
</dbReference>
<evidence type="ECO:0000256" key="2">
    <source>
        <dbReference type="ARBA" id="ARBA00022517"/>
    </source>
</evidence>
<dbReference type="STRING" id="1414854.GQ61_01440"/>
<dbReference type="Pfam" id="PF03652">
    <property type="entry name" value="RuvX"/>
    <property type="match status" value="1"/>
</dbReference>
<keyword evidence="8" id="KW-1185">Reference proteome</keyword>
<dbReference type="Gene3D" id="3.30.420.140">
    <property type="entry name" value="YqgF/RNase H-like domain"/>
    <property type="match status" value="1"/>
</dbReference>
<dbReference type="NCBIfam" id="TIGR00250">
    <property type="entry name" value="RNAse_H_YqgF"/>
    <property type="match status" value="1"/>
</dbReference>
<proteinExistence type="inferred from homology"/>
<evidence type="ECO:0000256" key="5">
    <source>
        <dbReference type="HAMAP-Rule" id="MF_00651"/>
    </source>
</evidence>
<dbReference type="PANTHER" id="PTHR33317:SF4">
    <property type="entry name" value="POLYNUCLEOTIDYL TRANSFERASE, RIBONUCLEASE H-LIKE SUPERFAMILY PROTEIN"/>
    <property type="match status" value="1"/>
</dbReference>